<name>A0A645FFL5_9ZZZZ</name>
<accession>A0A645FFL5</accession>
<comment type="caution">
    <text evidence="2">The sequence shown here is derived from an EMBL/GenBank/DDBJ whole genome shotgun (WGS) entry which is preliminary data.</text>
</comment>
<organism evidence="2">
    <name type="scientific">bioreactor metagenome</name>
    <dbReference type="NCBI Taxonomy" id="1076179"/>
    <lineage>
        <taxon>unclassified sequences</taxon>
        <taxon>metagenomes</taxon>
        <taxon>ecological metagenomes</taxon>
    </lineage>
</organism>
<reference evidence="2" key="1">
    <citation type="submission" date="2019-08" db="EMBL/GenBank/DDBJ databases">
        <authorList>
            <person name="Kucharzyk K."/>
            <person name="Murdoch R.W."/>
            <person name="Higgins S."/>
            <person name="Loffler F."/>
        </authorList>
    </citation>
    <scope>NUCLEOTIDE SEQUENCE</scope>
</reference>
<protein>
    <submittedName>
        <fullName evidence="2">Uncharacterized protein</fullName>
    </submittedName>
</protein>
<gene>
    <name evidence="2" type="ORF">SDC9_159451</name>
</gene>
<proteinExistence type="predicted"/>
<feature type="region of interest" description="Disordered" evidence="1">
    <location>
        <begin position="18"/>
        <end position="71"/>
    </location>
</feature>
<sequence length="117" mass="13093">MADGEIIRAGDLMYQRAHQVRRDDHVSGGENRGDDEQFNTGQPGVHAGGNKHIREPVQHMPGQKNGLPFCEPRNQQVDQERNQHHNADLCAINGHVDVFCIVCRGQHGAERSRKPVN</sequence>
<evidence type="ECO:0000256" key="1">
    <source>
        <dbReference type="SAM" id="MobiDB-lite"/>
    </source>
</evidence>
<dbReference type="AlphaFoldDB" id="A0A645FFL5"/>
<feature type="compositionally biased region" description="Basic and acidic residues" evidence="1">
    <location>
        <begin position="20"/>
        <end position="35"/>
    </location>
</feature>
<evidence type="ECO:0000313" key="2">
    <source>
        <dbReference type="EMBL" id="MPN12139.1"/>
    </source>
</evidence>
<dbReference type="EMBL" id="VSSQ01058432">
    <property type="protein sequence ID" value="MPN12139.1"/>
    <property type="molecule type" value="Genomic_DNA"/>
</dbReference>